<comment type="caution">
    <text evidence="13">The sequence shown here is derived from an EMBL/GenBank/DDBJ whole genome shotgun (WGS) entry which is preliminary data.</text>
</comment>
<keyword evidence="3" id="KW-0813">Transport</keyword>
<dbReference type="SMART" id="SM00382">
    <property type="entry name" value="AAA"/>
    <property type="match status" value="2"/>
</dbReference>
<dbReference type="FunFam" id="3.40.50.300:FF:000179">
    <property type="entry name" value="ABC transporter G family member 34"/>
    <property type="match status" value="1"/>
</dbReference>
<evidence type="ECO:0000256" key="5">
    <source>
        <dbReference type="ARBA" id="ARBA00022737"/>
    </source>
</evidence>
<keyword evidence="7" id="KW-0067">ATP-binding</keyword>
<reference evidence="13 14" key="1">
    <citation type="submission" date="2024-09" db="EMBL/GenBank/DDBJ databases">
        <title>Chromosome-scale assembly of Riccia sorocarpa.</title>
        <authorList>
            <person name="Paukszto L."/>
        </authorList>
    </citation>
    <scope>NUCLEOTIDE SEQUENCE [LARGE SCALE GENOMIC DNA]</scope>
    <source>
        <strain evidence="13">LP-2024</strain>
        <tissue evidence="13">Aerial parts of the thallus</tissue>
    </source>
</reference>
<keyword evidence="6" id="KW-0547">Nucleotide-binding</keyword>
<evidence type="ECO:0000313" key="14">
    <source>
        <dbReference type="Proteomes" id="UP001633002"/>
    </source>
</evidence>
<evidence type="ECO:0000256" key="9">
    <source>
        <dbReference type="ARBA" id="ARBA00023136"/>
    </source>
</evidence>
<keyword evidence="5" id="KW-0677">Repeat</keyword>
<dbReference type="InterPro" id="IPR043926">
    <property type="entry name" value="ABCG_dom"/>
</dbReference>
<dbReference type="InterPro" id="IPR013525">
    <property type="entry name" value="ABC2_TM"/>
</dbReference>
<organism evidence="13 14">
    <name type="scientific">Riccia sorocarpa</name>
    <dbReference type="NCBI Taxonomy" id="122646"/>
    <lineage>
        <taxon>Eukaryota</taxon>
        <taxon>Viridiplantae</taxon>
        <taxon>Streptophyta</taxon>
        <taxon>Embryophyta</taxon>
        <taxon>Marchantiophyta</taxon>
        <taxon>Marchantiopsida</taxon>
        <taxon>Marchantiidae</taxon>
        <taxon>Marchantiales</taxon>
        <taxon>Ricciaceae</taxon>
        <taxon>Riccia</taxon>
    </lineage>
</organism>
<evidence type="ECO:0000256" key="10">
    <source>
        <dbReference type="SAM" id="MobiDB-lite"/>
    </source>
</evidence>
<name>A0ABD3HFT1_9MARC</name>
<evidence type="ECO:0000256" key="1">
    <source>
        <dbReference type="ARBA" id="ARBA00004141"/>
    </source>
</evidence>
<feature type="compositionally biased region" description="Low complexity" evidence="10">
    <location>
        <begin position="1"/>
        <end position="18"/>
    </location>
</feature>
<comment type="similarity">
    <text evidence="2">Belongs to the ABC transporter superfamily. ABCG family. PDR (TC 3.A.1.205) subfamily.</text>
</comment>
<keyword evidence="4 11" id="KW-0812">Transmembrane</keyword>
<dbReference type="InterPro" id="IPR027417">
    <property type="entry name" value="P-loop_NTPase"/>
</dbReference>
<evidence type="ECO:0000256" key="3">
    <source>
        <dbReference type="ARBA" id="ARBA00022448"/>
    </source>
</evidence>
<dbReference type="Pfam" id="PF00005">
    <property type="entry name" value="ABC_tran"/>
    <property type="match status" value="2"/>
</dbReference>
<proteinExistence type="inferred from homology"/>
<feature type="transmembrane region" description="Helical" evidence="11">
    <location>
        <begin position="1378"/>
        <end position="1399"/>
    </location>
</feature>
<dbReference type="CDD" id="cd03232">
    <property type="entry name" value="ABCG_PDR_domain2"/>
    <property type="match status" value="1"/>
</dbReference>
<accession>A0ABD3HFT1</accession>
<dbReference type="InterPro" id="IPR034003">
    <property type="entry name" value="ABCG_PDR_2"/>
</dbReference>
<dbReference type="SUPFAM" id="SSF52540">
    <property type="entry name" value="P-loop containing nucleoside triphosphate hydrolases"/>
    <property type="match status" value="2"/>
</dbReference>
<comment type="subcellular location">
    <subcellularLocation>
        <location evidence="1">Membrane</location>
        <topology evidence="1">Multi-pass membrane protein</topology>
    </subcellularLocation>
</comment>
<dbReference type="FunFam" id="3.40.50.300:FF:000059">
    <property type="entry name" value="ABC transporter G family member 40"/>
    <property type="match status" value="1"/>
</dbReference>
<feature type="transmembrane region" description="Helical" evidence="11">
    <location>
        <begin position="649"/>
        <end position="666"/>
    </location>
</feature>
<feature type="transmembrane region" description="Helical" evidence="11">
    <location>
        <begin position="1488"/>
        <end position="1512"/>
    </location>
</feature>
<gene>
    <name evidence="13" type="ORF">R1sor_015324</name>
</gene>
<evidence type="ECO:0000256" key="4">
    <source>
        <dbReference type="ARBA" id="ARBA00022692"/>
    </source>
</evidence>
<evidence type="ECO:0000259" key="12">
    <source>
        <dbReference type="PROSITE" id="PS50893"/>
    </source>
</evidence>
<dbReference type="InterPro" id="IPR013581">
    <property type="entry name" value="PDR_assoc"/>
</dbReference>
<evidence type="ECO:0000256" key="7">
    <source>
        <dbReference type="ARBA" id="ARBA00022840"/>
    </source>
</evidence>
<evidence type="ECO:0000256" key="6">
    <source>
        <dbReference type="ARBA" id="ARBA00022741"/>
    </source>
</evidence>
<feature type="transmembrane region" description="Helical" evidence="11">
    <location>
        <begin position="1348"/>
        <end position="1366"/>
    </location>
</feature>
<feature type="domain" description="ABC transporter" evidence="12">
    <location>
        <begin position="178"/>
        <end position="457"/>
    </location>
</feature>
<dbReference type="EMBL" id="JBJQOH010000004">
    <property type="protein sequence ID" value="KAL3689015.1"/>
    <property type="molecule type" value="Genomic_DNA"/>
</dbReference>
<dbReference type="Proteomes" id="UP001633002">
    <property type="component" value="Unassembled WGS sequence"/>
</dbReference>
<keyword evidence="8 11" id="KW-1133">Transmembrane helix</keyword>
<dbReference type="Pfam" id="PF19055">
    <property type="entry name" value="ABC2_membrane_7"/>
    <property type="match status" value="1"/>
</dbReference>
<sequence>MAAVTPSSTELSEEASTTYGIPELQEQISSEFGSHRSRCGSSSLEPDIESGESSRRVTEIEDEEFKWAALDKLPIYDRMRTTILEKVRGSRRYPEQVDLRLLSKQDPTTGDFIQKLFEASTPHDDNRKFVRKLRGRLDRVGLQLPTVEVRYEDYFVEAETHIGSRALPSLPNGFIDSIESILTWFRIPVAKKTKIPILRKDNFTAYRVLPPRYLLGPPASGKTTFLRALSGRLDDPSLKVSGKITYNGHDMSEFVPRKTSAYITPQDLHMPRMTVRETLVYSAKSQGVGTRYELLTELLKREEELGIHPDMDIDFYLKATALQDLASSIITEYIMKILSLEVCSDVITGNEMIRGISGGQKKRVTTGEMLVGPTRTLFMDEISTGLDSSTTYQIVKCLGDICHSLDTTVVMSLLQPPPETYELFDDIILLADGRILYHGDRHNVLRFFEMCGFKCPERKSVADFLQEVTSRKDQQQYWSEKSKPYSFVSVADFAEAFNHHSEDGLRQREELQIPYDKSQSPKNALATRRYSISKWHLFKINFEKELLVMKRNHFFYAFRIFQFSFSGIVAMSAYFRTGMARNNAEDAELYASALFFGIIMVSFSGFADLAMTAVRLPLFFKQRDLLFLPAWAFVLPRAILSIPVSLYEATLWVVFTYYPIGFAPAASRFFRQLLLFFSMHNMASSCLGLIASVARDPEIANPLAIAICLVFFFISGFFIPRPEMQPWWIWGYWISPFAYAHNSLSVVEFRAPQWDQLSTQNIETLGVAQLKRFGLFTGENSYWIGVGVLLGYSLLFNVLCSLALTYLNPLKEKRSVTVNEETAEKEAPDASAWAGLESRSLPPRLSSSGRVHSTQKSFAIHENGDAHKDEQEDQIHHAVFPLPKRSVSIPKECLASSANEPVSNPGMILPFQPLSISFSNVNYYVDMQPEMKQQGAQEDKLQLLQRIYGAFRPGVLTALMGVTGAGKTTLMDVLAGRKTGGYIEGDISIAGFPKVQATFARISGYVEQNDIHSPFLTVFESLTFSANLRLSGSVDKITRAKFVQGVIDLVELTSIRQELVGLPGVSGLSTEQRKRLTIAVELVANPSIIFMDEPTSGLDARAAAIVMRTVRNTVDTGRTVVCTIHQPSVDIFESFDELLLLKRGGRTVYAGPLGRRSHKLIEYFEGIPGTPKIKEGYNPATWMLEVSSVAVETELGVDFADIYENSTLFQTNKRFVEELSQPATNARDLWFPKKYSQPLFTQVLSCLWKQRITYWRNPKFNNIRFLFTFSCAVFVGTIFWGVGSKSQTATHIRTVIGCIYASVLFLGTSNTRQIQPTVATERTVFYRERAAGMYSAISYGIGQVLVEIPYALIQAAIYGPIIYFMLQLELDAGKFFWYMHFLFFTGLFFTYSGMAAVGLTPNQQIASVVTTLFVGFYYLFSGFLIPYPRIPVYWKWFYWCIPTAYTLIGCITPQFGDMHDPLQLSDGTVTGVPINQFVEDIFGFRTSLLPLAAVMTVVFPVLAASVFICSIAKLNFQRR</sequence>
<protein>
    <recommendedName>
        <fullName evidence="12">ABC transporter domain-containing protein</fullName>
    </recommendedName>
</protein>
<dbReference type="Pfam" id="PF01061">
    <property type="entry name" value="ABC2_membrane"/>
    <property type="match status" value="2"/>
</dbReference>
<feature type="transmembrane region" description="Helical" evidence="11">
    <location>
        <begin position="589"/>
        <end position="613"/>
    </location>
</feature>
<feature type="region of interest" description="Disordered" evidence="10">
    <location>
        <begin position="1"/>
        <end position="56"/>
    </location>
</feature>
<evidence type="ECO:0000256" key="11">
    <source>
        <dbReference type="SAM" id="Phobius"/>
    </source>
</evidence>
<dbReference type="InterPro" id="IPR003439">
    <property type="entry name" value="ABC_transporter-like_ATP-bd"/>
</dbReference>
<dbReference type="GO" id="GO:0005524">
    <property type="term" value="F:ATP binding"/>
    <property type="evidence" value="ECO:0007669"/>
    <property type="project" value="UniProtKB-KW"/>
</dbReference>
<dbReference type="InterPro" id="IPR003593">
    <property type="entry name" value="AAA+_ATPase"/>
</dbReference>
<evidence type="ECO:0000256" key="2">
    <source>
        <dbReference type="ARBA" id="ARBA00006012"/>
    </source>
</evidence>
<keyword evidence="9 11" id="KW-0472">Membrane</keyword>
<dbReference type="Pfam" id="PF08370">
    <property type="entry name" value="PDR_assoc"/>
    <property type="match status" value="1"/>
</dbReference>
<feature type="transmembrane region" description="Helical" evidence="11">
    <location>
        <begin position="1265"/>
        <end position="1283"/>
    </location>
</feature>
<feature type="domain" description="ABC transporter" evidence="12">
    <location>
        <begin position="916"/>
        <end position="1168"/>
    </location>
</feature>
<feature type="transmembrane region" description="Helical" evidence="11">
    <location>
        <begin position="554"/>
        <end position="577"/>
    </location>
</feature>
<feature type="transmembrane region" description="Helical" evidence="11">
    <location>
        <begin position="673"/>
        <end position="693"/>
    </location>
</feature>
<keyword evidence="14" id="KW-1185">Reference proteome</keyword>
<dbReference type="GO" id="GO:0005886">
    <property type="term" value="C:plasma membrane"/>
    <property type="evidence" value="ECO:0007669"/>
    <property type="project" value="UniProtKB-ARBA"/>
</dbReference>
<feature type="transmembrane region" description="Helical" evidence="11">
    <location>
        <begin position="699"/>
        <end position="720"/>
    </location>
</feature>
<evidence type="ECO:0000313" key="13">
    <source>
        <dbReference type="EMBL" id="KAL3689015.1"/>
    </source>
</evidence>
<dbReference type="PROSITE" id="PS50893">
    <property type="entry name" value="ABC_TRANSPORTER_2"/>
    <property type="match status" value="2"/>
</dbReference>
<dbReference type="PANTHER" id="PTHR19241">
    <property type="entry name" value="ATP-BINDING CASSETTE TRANSPORTER"/>
    <property type="match status" value="1"/>
</dbReference>
<feature type="transmembrane region" description="Helical" evidence="11">
    <location>
        <begin position="727"/>
        <end position="747"/>
    </location>
</feature>
<feature type="transmembrane region" description="Helical" evidence="11">
    <location>
        <begin position="782"/>
        <end position="807"/>
    </location>
</feature>
<evidence type="ECO:0000256" key="8">
    <source>
        <dbReference type="ARBA" id="ARBA00022989"/>
    </source>
</evidence>
<dbReference type="Gene3D" id="3.40.50.300">
    <property type="entry name" value="P-loop containing nucleotide triphosphate hydrolases"/>
    <property type="match status" value="2"/>
</dbReference>
<feature type="transmembrane region" description="Helical" evidence="11">
    <location>
        <begin position="1405"/>
        <end position="1424"/>
    </location>
</feature>